<dbReference type="AlphaFoldDB" id="A0AAU7CMJ4"/>
<gene>
    <name evidence="2" type="ORF">V5E97_10585</name>
</gene>
<feature type="region of interest" description="Disordered" evidence="1">
    <location>
        <begin position="1"/>
        <end position="30"/>
    </location>
</feature>
<dbReference type="EMBL" id="CP155447">
    <property type="protein sequence ID" value="XBH06456.1"/>
    <property type="molecule type" value="Genomic_DNA"/>
</dbReference>
<organism evidence="2">
    <name type="scientific">Singulisphaera sp. Ch08</name>
    <dbReference type="NCBI Taxonomy" id="3120278"/>
    <lineage>
        <taxon>Bacteria</taxon>
        <taxon>Pseudomonadati</taxon>
        <taxon>Planctomycetota</taxon>
        <taxon>Planctomycetia</taxon>
        <taxon>Isosphaerales</taxon>
        <taxon>Isosphaeraceae</taxon>
        <taxon>Singulisphaera</taxon>
    </lineage>
</organism>
<proteinExistence type="predicted"/>
<name>A0AAU7CMJ4_9BACT</name>
<dbReference type="RefSeq" id="WP_406699306.1">
    <property type="nucleotide sequence ID" value="NZ_CP155447.1"/>
</dbReference>
<reference evidence="2" key="1">
    <citation type="submission" date="2024-05" db="EMBL/GenBank/DDBJ databases">
        <title>Planctomycetes of the genus Singulisphaera possess chitinolytic capabilities.</title>
        <authorList>
            <person name="Ivanova A."/>
        </authorList>
    </citation>
    <scope>NUCLEOTIDE SEQUENCE</scope>
    <source>
        <strain evidence="2">Ch08T</strain>
    </source>
</reference>
<accession>A0AAU7CMJ4</accession>
<sequence>MTDGLTPSHGNVDKAHKPTSESNGPPGNHLIPENEWVSVWPGSTIDWSSPYVPVQFYLELPFWLMMPAGTFDVVYKETLLKVSIVHGCDELHRSVRHSKSGVSTVFVACPDEDIPVPIQQVLDRSPDGTSVHTQRTTLIIQATVLQSVLERIQGSEIQISEALSYLRAMVIGHLPIVNVLITAYRRAAYDPFVQEVTEATAPIWYLRYQNHFIRVSVFPYEDQEHRLVLSSEQGEHQAVDLATGHEVVEFLALPETPGETILLDAWKYFYSGRYSDSVRGLVSALEVLLEAKYSNALRSHGDTEQEIQKKLRSSATKFTTRFNNYLHLTRRTIPGPMLSWVPYVNGTRLRAELNQTRKLRHMIVHEGYQMNPYSRGPMLRAVETMTWLFDWLEDDERSSKNRFKMCSIKCMLRGDVCFDVEYVAGGVRVVEHDKTPYLEEDSTPMASDLLWESHGRALFGAEKDFALFAKMSLACLLADDADVFAVLAGESSRVIQDIESLEPLPGVMPERFRCPFDGALTIVFLLELDGELELSHLKPVMVRLLQLRVEFKSQPVHAVCIVNHQQHLEPAYRESYRTLNAELNTLLVSCEVSLVFASDLTRYFTGARHKNWRLTPVRDGLKGVGYVTCNPPSSIYVGEVVKLFPRIGVLGVYVDAELALVVGDQVLVRSATGFESMTVESIRAETKDLKSVSKGLVGLKVVGDVKGISEGAFVFKVCTPDPLTVSPVGNWTSLPTQPLPE</sequence>
<evidence type="ECO:0000256" key="1">
    <source>
        <dbReference type="SAM" id="MobiDB-lite"/>
    </source>
</evidence>
<evidence type="ECO:0000313" key="2">
    <source>
        <dbReference type="EMBL" id="XBH06456.1"/>
    </source>
</evidence>
<protein>
    <submittedName>
        <fullName evidence="2">Uncharacterized protein</fullName>
    </submittedName>
</protein>